<dbReference type="GO" id="GO:0003677">
    <property type="term" value="F:DNA binding"/>
    <property type="evidence" value="ECO:0007669"/>
    <property type="project" value="UniProtKB-KW"/>
</dbReference>
<protein>
    <submittedName>
        <fullName evidence="4">DNA-binding transcriptional regulator, FadR family</fullName>
    </submittedName>
</protein>
<dbReference type="EMBL" id="FMZE01000001">
    <property type="protein sequence ID" value="SDC04835.1"/>
    <property type="molecule type" value="Genomic_DNA"/>
</dbReference>
<sequence length="247" mass="26138">MKARSGRDAEFAVRGGVSAGEALFRPVRTGNAFEETVERLLQAVRLGVVGAGERLPAERELAERLGVSRVTLREAIRALADAGYVESRRGRYGGTFVKECLPEPRAGAAPTAPVEDTLSLRFVLETGAAELAAARSLSQADRRHLSATLAEANAAGVAEYRRRDSRLHLAIAEVTGSASLTSAVADVRMRVNGLLDEIPLLEPNLDHSNAQHGAVVEAILAGDPPSARAAMAEHVEGTASLLRGFLT</sequence>
<dbReference type="GO" id="GO:0003700">
    <property type="term" value="F:DNA-binding transcription factor activity"/>
    <property type="evidence" value="ECO:0007669"/>
    <property type="project" value="InterPro"/>
</dbReference>
<dbReference type="Gene3D" id="1.20.120.530">
    <property type="entry name" value="GntR ligand-binding domain-like"/>
    <property type="match status" value="1"/>
</dbReference>
<dbReference type="SUPFAM" id="SSF46785">
    <property type="entry name" value="Winged helix' DNA-binding domain"/>
    <property type="match status" value="1"/>
</dbReference>
<evidence type="ECO:0000256" key="2">
    <source>
        <dbReference type="ARBA" id="ARBA00023125"/>
    </source>
</evidence>
<dbReference type="Gene3D" id="1.10.10.10">
    <property type="entry name" value="Winged helix-like DNA-binding domain superfamily/Winged helix DNA-binding domain"/>
    <property type="match status" value="1"/>
</dbReference>
<dbReference type="PRINTS" id="PR00035">
    <property type="entry name" value="HTHGNTR"/>
</dbReference>
<keyword evidence="2 4" id="KW-0238">DNA-binding</keyword>
<name>A0A1G6IFP1_9PSEU</name>
<evidence type="ECO:0000313" key="5">
    <source>
        <dbReference type="Proteomes" id="UP000199494"/>
    </source>
</evidence>
<dbReference type="AlphaFoldDB" id="A0A1G6IFP1"/>
<keyword evidence="1" id="KW-0805">Transcription regulation</keyword>
<keyword evidence="5" id="KW-1185">Reference proteome</keyword>
<dbReference type="InterPro" id="IPR000524">
    <property type="entry name" value="Tscrpt_reg_HTH_GntR"/>
</dbReference>
<dbReference type="PROSITE" id="PS50949">
    <property type="entry name" value="HTH_GNTR"/>
    <property type="match status" value="1"/>
</dbReference>
<reference evidence="4 5" key="1">
    <citation type="submission" date="2016-10" db="EMBL/GenBank/DDBJ databases">
        <authorList>
            <person name="de Groot N.N."/>
        </authorList>
    </citation>
    <scope>NUCLEOTIDE SEQUENCE [LARGE SCALE GENOMIC DNA]</scope>
    <source>
        <strain evidence="4 5">CGMCC 4.5506</strain>
    </source>
</reference>
<dbReference type="SUPFAM" id="SSF48008">
    <property type="entry name" value="GntR ligand-binding domain-like"/>
    <property type="match status" value="1"/>
</dbReference>
<proteinExistence type="predicted"/>
<gene>
    <name evidence="4" type="ORF">SAMN05421630_101220</name>
</gene>
<dbReference type="InterPro" id="IPR036390">
    <property type="entry name" value="WH_DNA-bd_sf"/>
</dbReference>
<dbReference type="Proteomes" id="UP000199494">
    <property type="component" value="Unassembled WGS sequence"/>
</dbReference>
<dbReference type="Pfam" id="PF07729">
    <property type="entry name" value="FCD"/>
    <property type="match status" value="1"/>
</dbReference>
<dbReference type="Pfam" id="PF00392">
    <property type="entry name" value="GntR"/>
    <property type="match status" value="1"/>
</dbReference>
<dbReference type="PANTHER" id="PTHR43537">
    <property type="entry name" value="TRANSCRIPTIONAL REGULATOR, GNTR FAMILY"/>
    <property type="match status" value="1"/>
</dbReference>
<dbReference type="InterPro" id="IPR011711">
    <property type="entry name" value="GntR_C"/>
</dbReference>
<evidence type="ECO:0000256" key="3">
    <source>
        <dbReference type="ARBA" id="ARBA00023163"/>
    </source>
</evidence>
<evidence type="ECO:0000313" key="4">
    <source>
        <dbReference type="EMBL" id="SDC04835.1"/>
    </source>
</evidence>
<dbReference type="SMART" id="SM00895">
    <property type="entry name" value="FCD"/>
    <property type="match status" value="1"/>
</dbReference>
<keyword evidence="3" id="KW-0804">Transcription</keyword>
<evidence type="ECO:0000256" key="1">
    <source>
        <dbReference type="ARBA" id="ARBA00023015"/>
    </source>
</evidence>
<accession>A0A1G6IFP1</accession>
<dbReference type="SMART" id="SM00345">
    <property type="entry name" value="HTH_GNTR"/>
    <property type="match status" value="1"/>
</dbReference>
<dbReference type="CDD" id="cd07377">
    <property type="entry name" value="WHTH_GntR"/>
    <property type="match status" value="1"/>
</dbReference>
<dbReference type="RefSeq" id="WP_256327921.1">
    <property type="nucleotide sequence ID" value="NZ_CP016353.1"/>
</dbReference>
<organism evidence="4 5">
    <name type="scientific">Prauserella marina</name>
    <dbReference type="NCBI Taxonomy" id="530584"/>
    <lineage>
        <taxon>Bacteria</taxon>
        <taxon>Bacillati</taxon>
        <taxon>Actinomycetota</taxon>
        <taxon>Actinomycetes</taxon>
        <taxon>Pseudonocardiales</taxon>
        <taxon>Pseudonocardiaceae</taxon>
        <taxon>Prauserella</taxon>
    </lineage>
</organism>
<dbReference type="STRING" id="530584.SAMN05421630_101220"/>
<dbReference type="InterPro" id="IPR008920">
    <property type="entry name" value="TF_FadR/GntR_C"/>
</dbReference>
<dbReference type="PANTHER" id="PTHR43537:SF24">
    <property type="entry name" value="GLUCONATE OPERON TRANSCRIPTIONAL REPRESSOR"/>
    <property type="match status" value="1"/>
</dbReference>
<dbReference type="InterPro" id="IPR036388">
    <property type="entry name" value="WH-like_DNA-bd_sf"/>
</dbReference>